<organism evidence="1 2">
    <name type="scientific">Microbacterium ginsengisoli</name>
    <dbReference type="NCBI Taxonomy" id="400772"/>
    <lineage>
        <taxon>Bacteria</taxon>
        <taxon>Bacillati</taxon>
        <taxon>Actinomycetota</taxon>
        <taxon>Actinomycetes</taxon>
        <taxon>Micrococcales</taxon>
        <taxon>Microbacteriaceae</taxon>
        <taxon>Microbacterium</taxon>
    </lineage>
</organism>
<gene>
    <name evidence="1" type="ORF">RR49_01197</name>
</gene>
<name>A0A0F0LXR8_9MICO</name>
<comment type="caution">
    <text evidence="1">The sequence shown here is derived from an EMBL/GenBank/DDBJ whole genome shotgun (WGS) entry which is preliminary data.</text>
</comment>
<proteinExistence type="predicted"/>
<dbReference type="Proteomes" id="UP000033451">
    <property type="component" value="Unassembled WGS sequence"/>
</dbReference>
<dbReference type="STRING" id="400772.RR49_01197"/>
<dbReference type="EMBL" id="JYIY01000069">
    <property type="protein sequence ID" value="KJL37085.1"/>
    <property type="molecule type" value="Genomic_DNA"/>
</dbReference>
<reference evidence="1 2" key="1">
    <citation type="submission" date="2015-02" db="EMBL/GenBank/DDBJ databases">
        <title>Draft genome sequences of ten Microbacterium spp. with emphasis on heavy metal contaminated environments.</title>
        <authorList>
            <person name="Corretto E."/>
        </authorList>
    </citation>
    <scope>NUCLEOTIDE SEQUENCE [LARGE SCALE GENOMIC DNA]</scope>
    <source>
        <strain evidence="1 2">DSM 18659</strain>
    </source>
</reference>
<accession>A0A0F0LXR8</accession>
<dbReference type="AlphaFoldDB" id="A0A0F0LXR8"/>
<evidence type="ECO:0000313" key="1">
    <source>
        <dbReference type="EMBL" id="KJL37085.1"/>
    </source>
</evidence>
<keyword evidence="2" id="KW-1185">Reference proteome</keyword>
<sequence>MSDAFDVVDIAEGLRALANTVVLFPDERPGLKYPDSPLTVTVIADSVESVAAWAEHLRERIEVTDLADGQRVTAVRHLCGAVRFEVVHVGTPERTLMRPADVTESFECVEVA</sequence>
<evidence type="ECO:0000313" key="2">
    <source>
        <dbReference type="Proteomes" id="UP000033451"/>
    </source>
</evidence>
<dbReference type="PATRIC" id="fig|400772.4.peg.1220"/>
<dbReference type="RefSeq" id="WP_045247140.1">
    <property type="nucleotide sequence ID" value="NZ_JYIY01000069.1"/>
</dbReference>
<protein>
    <submittedName>
        <fullName evidence="1">Uncharacterized protein</fullName>
    </submittedName>
</protein>